<keyword evidence="1" id="KW-1133">Transmembrane helix</keyword>
<proteinExistence type="predicted"/>
<keyword evidence="3" id="KW-1185">Reference proteome</keyword>
<evidence type="ECO:0000313" key="2">
    <source>
        <dbReference type="EMBL" id="QHA04725.1"/>
    </source>
</evidence>
<feature type="transmembrane region" description="Helical" evidence="1">
    <location>
        <begin position="57"/>
        <end position="76"/>
    </location>
</feature>
<name>A0A6I6N6Z2_9ACTN</name>
<dbReference type="KEGG" id="sbro:GQF42_16765"/>
<gene>
    <name evidence="2" type="ORF">GQF42_16765</name>
</gene>
<reference evidence="2 3" key="1">
    <citation type="submission" date="2019-12" db="EMBL/GenBank/DDBJ databases">
        <title>Streptomyces sp. strain T44 isolated from rhizosphere soil of Broussonetia papyrifera.</title>
        <authorList>
            <person name="Mo P."/>
        </authorList>
    </citation>
    <scope>NUCLEOTIDE SEQUENCE [LARGE SCALE GENOMIC DNA]</scope>
    <source>
        <strain evidence="2 3">T44</strain>
    </source>
</reference>
<dbReference type="AlphaFoldDB" id="A0A6I6N6Z2"/>
<evidence type="ECO:0000313" key="3">
    <source>
        <dbReference type="Proteomes" id="UP000436138"/>
    </source>
</evidence>
<organism evidence="2 3">
    <name type="scientific">Streptomyces broussonetiae</name>
    <dbReference type="NCBI Taxonomy" id="2686304"/>
    <lineage>
        <taxon>Bacteria</taxon>
        <taxon>Bacillati</taxon>
        <taxon>Actinomycetota</taxon>
        <taxon>Actinomycetes</taxon>
        <taxon>Kitasatosporales</taxon>
        <taxon>Streptomycetaceae</taxon>
        <taxon>Streptomyces</taxon>
    </lineage>
</organism>
<keyword evidence="1" id="KW-0812">Transmembrane</keyword>
<dbReference type="Proteomes" id="UP000436138">
    <property type="component" value="Chromosome"/>
</dbReference>
<dbReference type="RefSeq" id="WP_158920720.1">
    <property type="nucleotide sequence ID" value="NZ_CP047020.1"/>
</dbReference>
<dbReference type="EMBL" id="CP047020">
    <property type="protein sequence ID" value="QHA04725.1"/>
    <property type="molecule type" value="Genomic_DNA"/>
</dbReference>
<keyword evidence="1" id="KW-0472">Membrane</keyword>
<evidence type="ECO:0000256" key="1">
    <source>
        <dbReference type="SAM" id="Phobius"/>
    </source>
</evidence>
<protein>
    <submittedName>
        <fullName evidence="2">Uncharacterized protein</fullName>
    </submittedName>
</protein>
<sequence>MPILGSGGLPALDVHPIQTLACGSDSRNKTKIVLLIVLACVINGDSLTNVLQQATWLVVSITVLIIVQVVAGHLRWAPAKPPCRI</sequence>
<accession>A0A6I6N6Z2</accession>